<dbReference type="AlphaFoldDB" id="A0A376CPH1"/>
<sequence>MNSSPQYSSDAAEWDARYSESGHIWSGNPNNTLIDVASDLTPGTALDVGCGEGADALWLAEHGWTVTAIDPSQVAIDRAMLHDENRNVTWKAAGITDLRGTGQFDLVSAMYPAVRKEAHPEALDVLLELVAPGGHLLFVHHVVDEEALAERPHFAGMYLPDDAEQALAARPEEWELVAAEDRQRQIEGGRGAHHTVDRVVIGRRRA</sequence>
<name>A0A376CPH1_9CORY</name>
<dbReference type="InterPro" id="IPR029063">
    <property type="entry name" value="SAM-dependent_MTases_sf"/>
</dbReference>
<keyword evidence="1 2" id="KW-0808">Transferase</keyword>
<evidence type="ECO:0000313" key="2">
    <source>
        <dbReference type="EMBL" id="STC70107.1"/>
    </source>
</evidence>
<dbReference type="CDD" id="cd02440">
    <property type="entry name" value="AdoMet_MTases"/>
    <property type="match status" value="1"/>
</dbReference>
<evidence type="ECO:0000256" key="1">
    <source>
        <dbReference type="ARBA" id="ARBA00022679"/>
    </source>
</evidence>
<dbReference type="Proteomes" id="UP000254467">
    <property type="component" value="Unassembled WGS sequence"/>
</dbReference>
<dbReference type="GO" id="GO:0032259">
    <property type="term" value="P:methylation"/>
    <property type="evidence" value="ECO:0007669"/>
    <property type="project" value="UniProtKB-KW"/>
</dbReference>
<dbReference type="PANTHER" id="PTHR43861:SF3">
    <property type="entry name" value="PUTATIVE (AFU_ORTHOLOGUE AFUA_2G14390)-RELATED"/>
    <property type="match status" value="1"/>
</dbReference>
<proteinExistence type="predicted"/>
<dbReference type="RefSeq" id="WP_018580967.1">
    <property type="nucleotide sequence ID" value="NZ_LDYD01000008.1"/>
</dbReference>
<reference evidence="2 3" key="1">
    <citation type="submission" date="2018-06" db="EMBL/GenBank/DDBJ databases">
        <authorList>
            <consortium name="Pathogen Informatics"/>
            <person name="Doyle S."/>
        </authorList>
    </citation>
    <scope>NUCLEOTIDE SEQUENCE [LARGE SCALE GENOMIC DNA]</scope>
    <source>
        <strain evidence="2 3">NCTC11862</strain>
    </source>
</reference>
<dbReference type="Pfam" id="PF13489">
    <property type="entry name" value="Methyltransf_23"/>
    <property type="match status" value="1"/>
</dbReference>
<gene>
    <name evidence="2" type="primary">tehB</name>
    <name evidence="2" type="ORF">NCTC11862_01915</name>
</gene>
<organism evidence="2 3">
    <name type="scientific">Corynebacterium pilosum</name>
    <dbReference type="NCBI Taxonomy" id="35756"/>
    <lineage>
        <taxon>Bacteria</taxon>
        <taxon>Bacillati</taxon>
        <taxon>Actinomycetota</taxon>
        <taxon>Actinomycetes</taxon>
        <taxon>Mycobacteriales</taxon>
        <taxon>Corynebacteriaceae</taxon>
        <taxon>Corynebacterium</taxon>
    </lineage>
</organism>
<dbReference type="EC" id="2.1.1.-" evidence="2"/>
<dbReference type="Gene3D" id="3.40.50.150">
    <property type="entry name" value="Vaccinia Virus protein VP39"/>
    <property type="match status" value="1"/>
</dbReference>
<dbReference type="SUPFAM" id="SSF53335">
    <property type="entry name" value="S-adenosyl-L-methionine-dependent methyltransferases"/>
    <property type="match status" value="1"/>
</dbReference>
<dbReference type="STRING" id="35756.GCA_001044155_02122"/>
<dbReference type="PANTHER" id="PTHR43861">
    <property type="entry name" value="TRANS-ACONITATE 2-METHYLTRANSFERASE-RELATED"/>
    <property type="match status" value="1"/>
</dbReference>
<dbReference type="EMBL" id="UFXQ01000001">
    <property type="protein sequence ID" value="STC70107.1"/>
    <property type="molecule type" value="Genomic_DNA"/>
</dbReference>
<keyword evidence="3" id="KW-1185">Reference proteome</keyword>
<dbReference type="EC" id="2.1.1.64" evidence="2"/>
<accession>A0A376CPH1</accession>
<dbReference type="GO" id="GO:0061542">
    <property type="term" value="F:3-demethylubiquinol 3-O-methyltransferase activity"/>
    <property type="evidence" value="ECO:0007669"/>
    <property type="project" value="UniProtKB-EC"/>
</dbReference>
<keyword evidence="2" id="KW-0489">Methyltransferase</keyword>
<protein>
    <submittedName>
        <fullName evidence="2">SAM-dependent methyltransferase</fullName>
        <ecNumber evidence="2">2.1.1.-</ecNumber>
        <ecNumber evidence="2">2.1.1.64</ecNumber>
    </submittedName>
</protein>
<evidence type="ECO:0000313" key="3">
    <source>
        <dbReference type="Proteomes" id="UP000254467"/>
    </source>
</evidence>